<protein>
    <submittedName>
        <fullName evidence="2">Uncharacterized protein</fullName>
    </submittedName>
</protein>
<evidence type="ECO:0000313" key="3">
    <source>
        <dbReference type="Proteomes" id="UP000053558"/>
    </source>
</evidence>
<name>A0A5M3N5H9_CONPW</name>
<dbReference type="AlphaFoldDB" id="A0A5M3N5H9"/>
<dbReference type="EMBL" id="JH711573">
    <property type="protein sequence ID" value="EIW86507.1"/>
    <property type="molecule type" value="Genomic_DNA"/>
</dbReference>
<evidence type="ECO:0000256" key="1">
    <source>
        <dbReference type="SAM" id="MobiDB-lite"/>
    </source>
</evidence>
<sequence>MNTIDVPNCRISSAGRLAEDYTNAANIQEISAASINELLVDDSALTPISAAQADAASPQLGKTRSIALPDLGSSSYTPPTIFDEDAIQAPRTPALVAKESLARGMSLLELEVLNFDDANGEIAPWDTGSTLRTSATKSRTTRTKGIAPYRKLSSRARKHKKNSPVHNGLDGLFSGDDDGSLLLRRSSAPFPALSGRTDGKLPEIVTLDRTSTLVNKGGFARLYDDHVTDKHFRPRSKALLRSEPSVDCEDPGELADDEDETEGQVDGLASTMRSVMLNSDST</sequence>
<reference evidence="3" key="1">
    <citation type="journal article" date="2012" name="Science">
        <title>The Paleozoic origin of enzymatic lignin decomposition reconstructed from 31 fungal genomes.</title>
        <authorList>
            <person name="Floudas D."/>
            <person name="Binder M."/>
            <person name="Riley R."/>
            <person name="Barry K."/>
            <person name="Blanchette R.A."/>
            <person name="Henrissat B."/>
            <person name="Martinez A.T."/>
            <person name="Otillar R."/>
            <person name="Spatafora J.W."/>
            <person name="Yadav J.S."/>
            <person name="Aerts A."/>
            <person name="Benoit I."/>
            <person name="Boyd A."/>
            <person name="Carlson A."/>
            <person name="Copeland A."/>
            <person name="Coutinho P.M."/>
            <person name="de Vries R.P."/>
            <person name="Ferreira P."/>
            <person name="Findley K."/>
            <person name="Foster B."/>
            <person name="Gaskell J."/>
            <person name="Glotzer D."/>
            <person name="Gorecki P."/>
            <person name="Heitman J."/>
            <person name="Hesse C."/>
            <person name="Hori C."/>
            <person name="Igarashi K."/>
            <person name="Jurgens J.A."/>
            <person name="Kallen N."/>
            <person name="Kersten P."/>
            <person name="Kohler A."/>
            <person name="Kuees U."/>
            <person name="Kumar T.K.A."/>
            <person name="Kuo A."/>
            <person name="LaButti K."/>
            <person name="Larrondo L.F."/>
            <person name="Lindquist E."/>
            <person name="Ling A."/>
            <person name="Lombard V."/>
            <person name="Lucas S."/>
            <person name="Lundell T."/>
            <person name="Martin R."/>
            <person name="McLaughlin D.J."/>
            <person name="Morgenstern I."/>
            <person name="Morin E."/>
            <person name="Murat C."/>
            <person name="Nagy L.G."/>
            <person name="Nolan M."/>
            <person name="Ohm R.A."/>
            <person name="Patyshakuliyeva A."/>
            <person name="Rokas A."/>
            <person name="Ruiz-Duenas F.J."/>
            <person name="Sabat G."/>
            <person name="Salamov A."/>
            <person name="Samejima M."/>
            <person name="Schmutz J."/>
            <person name="Slot J.C."/>
            <person name="St John F."/>
            <person name="Stenlid J."/>
            <person name="Sun H."/>
            <person name="Sun S."/>
            <person name="Syed K."/>
            <person name="Tsang A."/>
            <person name="Wiebenga A."/>
            <person name="Young D."/>
            <person name="Pisabarro A."/>
            <person name="Eastwood D.C."/>
            <person name="Martin F."/>
            <person name="Cullen D."/>
            <person name="Grigoriev I.V."/>
            <person name="Hibbett D.S."/>
        </authorList>
    </citation>
    <scope>NUCLEOTIDE SEQUENCE [LARGE SCALE GENOMIC DNA]</scope>
    <source>
        <strain evidence="3">RWD-64-598 SS2</strain>
    </source>
</reference>
<evidence type="ECO:0000313" key="2">
    <source>
        <dbReference type="EMBL" id="EIW86507.1"/>
    </source>
</evidence>
<comment type="caution">
    <text evidence="2">The sequence shown here is derived from an EMBL/GenBank/DDBJ whole genome shotgun (WGS) entry which is preliminary data.</text>
</comment>
<feature type="compositionally biased region" description="Polar residues" evidence="1">
    <location>
        <begin position="271"/>
        <end position="282"/>
    </location>
</feature>
<feature type="compositionally biased region" description="Acidic residues" evidence="1">
    <location>
        <begin position="246"/>
        <end position="263"/>
    </location>
</feature>
<keyword evidence="3" id="KW-1185">Reference proteome</keyword>
<proteinExistence type="predicted"/>
<dbReference type="Proteomes" id="UP000053558">
    <property type="component" value="Unassembled WGS sequence"/>
</dbReference>
<gene>
    <name evidence="2" type="ORF">CONPUDRAFT_148591</name>
</gene>
<organism evidence="2 3">
    <name type="scientific">Coniophora puteana (strain RWD-64-598)</name>
    <name type="common">Brown rot fungus</name>
    <dbReference type="NCBI Taxonomy" id="741705"/>
    <lineage>
        <taxon>Eukaryota</taxon>
        <taxon>Fungi</taxon>
        <taxon>Dikarya</taxon>
        <taxon>Basidiomycota</taxon>
        <taxon>Agaricomycotina</taxon>
        <taxon>Agaricomycetes</taxon>
        <taxon>Agaricomycetidae</taxon>
        <taxon>Boletales</taxon>
        <taxon>Coniophorineae</taxon>
        <taxon>Coniophoraceae</taxon>
        <taxon>Coniophora</taxon>
    </lineage>
</organism>
<dbReference type="KEGG" id="cput:CONPUDRAFT_148591"/>
<dbReference type="RefSeq" id="XP_007763298.1">
    <property type="nucleotide sequence ID" value="XM_007765108.1"/>
</dbReference>
<accession>A0A5M3N5H9</accession>
<feature type="region of interest" description="Disordered" evidence="1">
    <location>
        <begin position="242"/>
        <end position="282"/>
    </location>
</feature>
<dbReference type="GeneID" id="19202525"/>